<name>A0A6A5ZTE0_9PLEO</name>
<dbReference type="InterPro" id="IPR036514">
    <property type="entry name" value="SGNH_hydro_sf"/>
</dbReference>
<reference evidence="3" key="1">
    <citation type="journal article" date="2020" name="Stud. Mycol.">
        <title>101 Dothideomycetes genomes: a test case for predicting lifestyles and emergence of pathogens.</title>
        <authorList>
            <person name="Haridas S."/>
            <person name="Albert R."/>
            <person name="Binder M."/>
            <person name="Bloem J."/>
            <person name="Labutti K."/>
            <person name="Salamov A."/>
            <person name="Andreopoulos B."/>
            <person name="Baker S."/>
            <person name="Barry K."/>
            <person name="Bills G."/>
            <person name="Bluhm B."/>
            <person name="Cannon C."/>
            <person name="Castanera R."/>
            <person name="Culley D."/>
            <person name="Daum C."/>
            <person name="Ezra D."/>
            <person name="Gonzalez J."/>
            <person name="Henrissat B."/>
            <person name="Kuo A."/>
            <person name="Liang C."/>
            <person name="Lipzen A."/>
            <person name="Lutzoni F."/>
            <person name="Magnuson J."/>
            <person name="Mondo S."/>
            <person name="Nolan M."/>
            <person name="Ohm R."/>
            <person name="Pangilinan J."/>
            <person name="Park H.-J."/>
            <person name="Ramirez L."/>
            <person name="Alfaro M."/>
            <person name="Sun H."/>
            <person name="Tritt A."/>
            <person name="Yoshinaga Y."/>
            <person name="Zwiers L.-H."/>
            <person name="Turgeon B."/>
            <person name="Goodwin S."/>
            <person name="Spatafora J."/>
            <person name="Crous P."/>
            <person name="Grigoriev I."/>
        </authorList>
    </citation>
    <scope>NUCLEOTIDE SEQUENCE</scope>
    <source>
        <strain evidence="3">CBS 627.86</strain>
    </source>
</reference>
<dbReference type="Gene3D" id="3.40.50.1110">
    <property type="entry name" value="SGNH hydrolase"/>
    <property type="match status" value="1"/>
</dbReference>
<dbReference type="Proteomes" id="UP000799770">
    <property type="component" value="Unassembled WGS sequence"/>
</dbReference>
<evidence type="ECO:0000259" key="2">
    <source>
        <dbReference type="Pfam" id="PF13472"/>
    </source>
</evidence>
<organism evidence="3 4">
    <name type="scientific">Lophiotrema nucula</name>
    <dbReference type="NCBI Taxonomy" id="690887"/>
    <lineage>
        <taxon>Eukaryota</taxon>
        <taxon>Fungi</taxon>
        <taxon>Dikarya</taxon>
        <taxon>Ascomycota</taxon>
        <taxon>Pezizomycotina</taxon>
        <taxon>Dothideomycetes</taxon>
        <taxon>Pleosporomycetidae</taxon>
        <taxon>Pleosporales</taxon>
        <taxon>Lophiotremataceae</taxon>
        <taxon>Lophiotrema</taxon>
    </lineage>
</organism>
<feature type="chain" id="PRO_5025402798" evidence="1">
    <location>
        <begin position="22"/>
        <end position="243"/>
    </location>
</feature>
<dbReference type="SUPFAM" id="SSF52266">
    <property type="entry name" value="SGNH hydrolase"/>
    <property type="match status" value="1"/>
</dbReference>
<evidence type="ECO:0000256" key="1">
    <source>
        <dbReference type="SAM" id="SignalP"/>
    </source>
</evidence>
<proteinExistence type="predicted"/>
<keyword evidence="3" id="KW-0378">Hydrolase</keyword>
<dbReference type="GO" id="GO:0004622">
    <property type="term" value="F:phosphatidylcholine lysophospholipase activity"/>
    <property type="evidence" value="ECO:0007669"/>
    <property type="project" value="TreeGrafter"/>
</dbReference>
<evidence type="ECO:0000313" key="4">
    <source>
        <dbReference type="Proteomes" id="UP000799770"/>
    </source>
</evidence>
<dbReference type="PANTHER" id="PTHR30383:SF2">
    <property type="entry name" value="CELLULOSE-BINDING PROTEIN"/>
    <property type="match status" value="1"/>
</dbReference>
<feature type="signal peptide" evidence="1">
    <location>
        <begin position="1"/>
        <end position="21"/>
    </location>
</feature>
<gene>
    <name evidence="3" type="ORF">BDV96DRAFT_594713</name>
</gene>
<dbReference type="Pfam" id="PF13472">
    <property type="entry name" value="Lipase_GDSL_2"/>
    <property type="match status" value="1"/>
</dbReference>
<evidence type="ECO:0000313" key="3">
    <source>
        <dbReference type="EMBL" id="KAF2121521.1"/>
    </source>
</evidence>
<dbReference type="PANTHER" id="PTHR30383">
    <property type="entry name" value="THIOESTERASE 1/PROTEASE 1/LYSOPHOSPHOLIPASE L1"/>
    <property type="match status" value="1"/>
</dbReference>
<feature type="domain" description="SGNH hydrolase-type esterase" evidence="2">
    <location>
        <begin position="43"/>
        <end position="222"/>
    </location>
</feature>
<dbReference type="InterPro" id="IPR013830">
    <property type="entry name" value="SGNH_hydro"/>
</dbReference>
<accession>A0A6A5ZTE0</accession>
<keyword evidence="4" id="KW-1185">Reference proteome</keyword>
<protein>
    <submittedName>
        <fullName evidence="3">SGNH hydrolase-type esterase domain-containing protein</fullName>
    </submittedName>
</protein>
<keyword evidence="1" id="KW-0732">Signal</keyword>
<dbReference type="EMBL" id="ML977312">
    <property type="protein sequence ID" value="KAF2121521.1"/>
    <property type="molecule type" value="Genomic_DNA"/>
</dbReference>
<dbReference type="InterPro" id="IPR051532">
    <property type="entry name" value="Ester_Hydrolysis_Enzymes"/>
</dbReference>
<sequence>MVNFRVIAALGAAVANQVVLGTPLPLPADEAAPAAAKVKVMPFGASIASGCWRAYLWQKLQDNNIKNIDFVGTQKGGDCAGIDYDRDHEGHPGAQAKEFVDNKSLPGWLNSSGNPDVILVHLGTNDVINKTPTADIIKAFSTLVDQMRAAKSSVKIVFAQILPLADRFGSVAQKGITDLNKAIAVWGPTKSTVISPITIIDTTVGWNVTTDTDDGEHPNAVGSPKFAAKYYPATVAAIKSVST</sequence>
<dbReference type="AlphaFoldDB" id="A0A6A5ZTE0"/>
<dbReference type="OrthoDB" id="2119228at2759"/>